<dbReference type="PANTHER" id="PTHR33767">
    <property type="entry name" value="LEUCINE RICH ADAPTOR PROTEIN 1-LIKE"/>
    <property type="match status" value="1"/>
</dbReference>
<reference evidence="4" key="1">
    <citation type="submission" date="2013-03" db="EMBL/GenBank/DDBJ databases">
        <authorList>
            <person name="Jeffery W."/>
            <person name="Warren W."/>
            <person name="Wilson R.K."/>
        </authorList>
    </citation>
    <scope>NUCLEOTIDE SEQUENCE</scope>
    <source>
        <strain evidence="4">female</strain>
    </source>
</reference>
<accession>A0A3B1JUD4</accession>
<dbReference type="Bgee" id="ENSAMXG00000035983">
    <property type="expression patterns" value="Expressed in testis and 1 other cell type or tissue"/>
</dbReference>
<protein>
    <submittedName>
        <fullName evidence="3">Uncharacterized protein</fullName>
    </submittedName>
</protein>
<dbReference type="InterPro" id="IPR037443">
    <property type="entry name" value="LURAP1"/>
</dbReference>
<dbReference type="Ensembl" id="ENSAMXT00000036456.1">
    <property type="protein sequence ID" value="ENSAMXP00000045460.1"/>
    <property type="gene ID" value="ENSAMXG00000035983.1"/>
</dbReference>
<evidence type="ECO:0000256" key="1">
    <source>
        <dbReference type="SAM" id="MobiDB-lite"/>
    </source>
</evidence>
<dbReference type="PANTHER" id="PTHR33767:SF2">
    <property type="entry name" value="LEUCINE RICH ADAPTOR PROTEIN 1"/>
    <property type="match status" value="1"/>
</dbReference>
<feature type="region of interest" description="Disordered" evidence="1">
    <location>
        <begin position="1"/>
        <end position="22"/>
    </location>
</feature>
<keyword evidence="2" id="KW-0472">Membrane</keyword>
<dbReference type="GeneTree" id="ENSGT01110000268369"/>
<dbReference type="GO" id="GO:0043123">
    <property type="term" value="P:positive regulation of canonical NF-kappaB signal transduction"/>
    <property type="evidence" value="ECO:0007669"/>
    <property type="project" value="InterPro"/>
</dbReference>
<reference evidence="3" key="4">
    <citation type="submission" date="2025-09" db="UniProtKB">
        <authorList>
            <consortium name="Ensembl"/>
        </authorList>
    </citation>
    <scope>IDENTIFICATION</scope>
</reference>
<sequence>QDRYRRSAHRGERRPAIGIGPKNTDRFRRCKKEVNFGSASAILLLHSVSAVHFSKILCIHFFSMLMQKKLRSEDVKIFQQLQALNEGMECMRWLWEENIPQTSLSTNQSSQNPTFIATNQTISDLDQDHLQPPSLTTAEHDKGHGYETVVGQRSSSQSVVKPETQRMVLGQVESLGAHCIETPRLVTFQNKDQDQDPGLLRAGQLLGYDIHWRWVEHEDDVMFL</sequence>
<keyword evidence="4" id="KW-1185">Reference proteome</keyword>
<dbReference type="GO" id="GO:0001819">
    <property type="term" value="P:positive regulation of cytokine production"/>
    <property type="evidence" value="ECO:0007669"/>
    <property type="project" value="TreeGrafter"/>
</dbReference>
<reference evidence="4" key="2">
    <citation type="journal article" date="2014" name="Nat. Commun.">
        <title>The cavefish genome reveals candidate genes for eye loss.</title>
        <authorList>
            <person name="McGaugh S.E."/>
            <person name="Gross J.B."/>
            <person name="Aken B."/>
            <person name="Blin M."/>
            <person name="Borowsky R."/>
            <person name="Chalopin D."/>
            <person name="Hinaux H."/>
            <person name="Jeffery W.R."/>
            <person name="Keene A."/>
            <person name="Ma L."/>
            <person name="Minx P."/>
            <person name="Murphy D."/>
            <person name="O'Quin K.E."/>
            <person name="Retaux S."/>
            <person name="Rohner N."/>
            <person name="Searle S.M."/>
            <person name="Stahl B.A."/>
            <person name="Tabin C."/>
            <person name="Volff J.N."/>
            <person name="Yoshizawa M."/>
            <person name="Warren W.C."/>
        </authorList>
    </citation>
    <scope>NUCLEOTIDE SEQUENCE [LARGE SCALE GENOMIC DNA]</scope>
    <source>
        <strain evidence="4">female</strain>
    </source>
</reference>
<dbReference type="InParanoid" id="A0A3B1JUD4"/>
<proteinExistence type="predicted"/>
<feature type="transmembrane region" description="Helical" evidence="2">
    <location>
        <begin position="41"/>
        <end position="62"/>
    </location>
</feature>
<dbReference type="AlphaFoldDB" id="A0A3B1JUD4"/>
<feature type="compositionally biased region" description="Basic and acidic residues" evidence="1">
    <location>
        <begin position="1"/>
        <end position="15"/>
    </location>
</feature>
<evidence type="ECO:0000256" key="2">
    <source>
        <dbReference type="SAM" id="Phobius"/>
    </source>
</evidence>
<dbReference type="Pfam" id="PF14854">
    <property type="entry name" value="LURAP"/>
    <property type="match status" value="1"/>
</dbReference>
<evidence type="ECO:0000313" key="3">
    <source>
        <dbReference type="Ensembl" id="ENSAMXP00000045460.1"/>
    </source>
</evidence>
<organism evidence="3 4">
    <name type="scientific">Astyanax mexicanus</name>
    <name type="common">Blind cave fish</name>
    <name type="synonym">Astyanax fasciatus mexicanus</name>
    <dbReference type="NCBI Taxonomy" id="7994"/>
    <lineage>
        <taxon>Eukaryota</taxon>
        <taxon>Metazoa</taxon>
        <taxon>Chordata</taxon>
        <taxon>Craniata</taxon>
        <taxon>Vertebrata</taxon>
        <taxon>Euteleostomi</taxon>
        <taxon>Actinopterygii</taxon>
        <taxon>Neopterygii</taxon>
        <taxon>Teleostei</taxon>
        <taxon>Ostariophysi</taxon>
        <taxon>Characiformes</taxon>
        <taxon>Characoidei</taxon>
        <taxon>Acestrorhamphidae</taxon>
        <taxon>Acestrorhamphinae</taxon>
        <taxon>Astyanax</taxon>
    </lineage>
</organism>
<dbReference type="InterPro" id="IPR039499">
    <property type="entry name" value="LURA1/LRA25"/>
</dbReference>
<keyword evidence="2" id="KW-1133">Transmembrane helix</keyword>
<keyword evidence="2" id="KW-0812">Transmembrane</keyword>
<dbReference type="Proteomes" id="UP000018467">
    <property type="component" value="Unassembled WGS sequence"/>
</dbReference>
<reference evidence="3" key="3">
    <citation type="submission" date="2025-08" db="UniProtKB">
        <authorList>
            <consortium name="Ensembl"/>
        </authorList>
    </citation>
    <scope>IDENTIFICATION</scope>
</reference>
<name>A0A3B1JUD4_ASTMX</name>
<evidence type="ECO:0000313" key="4">
    <source>
        <dbReference type="Proteomes" id="UP000018467"/>
    </source>
</evidence>